<dbReference type="STRING" id="1573173.A0A167BV26"/>
<organism evidence="6 7">
    <name type="scientific">Colletotrichum incanum</name>
    <name type="common">Soybean anthracnose fungus</name>
    <dbReference type="NCBI Taxonomy" id="1573173"/>
    <lineage>
        <taxon>Eukaryota</taxon>
        <taxon>Fungi</taxon>
        <taxon>Dikarya</taxon>
        <taxon>Ascomycota</taxon>
        <taxon>Pezizomycotina</taxon>
        <taxon>Sordariomycetes</taxon>
        <taxon>Hypocreomycetidae</taxon>
        <taxon>Glomerellales</taxon>
        <taxon>Glomerellaceae</taxon>
        <taxon>Colletotrichum</taxon>
        <taxon>Colletotrichum spaethianum species complex</taxon>
    </lineage>
</organism>
<feature type="non-terminal residue" evidence="6">
    <location>
        <position position="1"/>
    </location>
</feature>
<keyword evidence="3" id="KW-0862">Zinc</keyword>
<evidence type="ECO:0000313" key="7">
    <source>
        <dbReference type="Proteomes" id="UP000076584"/>
    </source>
</evidence>
<reference evidence="6 7" key="1">
    <citation type="submission" date="2015-06" db="EMBL/GenBank/DDBJ databases">
        <title>Survival trade-offs in plant roots during colonization by closely related pathogenic and mutualistic fungi.</title>
        <authorList>
            <person name="Hacquard S."/>
            <person name="Kracher B."/>
            <person name="Hiruma K."/>
            <person name="Weinman A."/>
            <person name="Muench P."/>
            <person name="Garrido Oter R."/>
            <person name="Ver Loren van Themaat E."/>
            <person name="Dallerey J.-F."/>
            <person name="Damm U."/>
            <person name="Henrissat B."/>
            <person name="Lespinet O."/>
            <person name="Thon M."/>
            <person name="Kemen E."/>
            <person name="McHardy A.C."/>
            <person name="Schulze-Lefert P."/>
            <person name="O'Connell R.J."/>
        </authorList>
    </citation>
    <scope>NUCLEOTIDE SEQUENCE [LARGE SCALE GENOMIC DNA]</scope>
    <source>
        <strain evidence="6 7">MAFF 238704</strain>
    </source>
</reference>
<dbReference type="Pfam" id="PF14441">
    <property type="entry name" value="OTT_1508_deam"/>
    <property type="match status" value="1"/>
</dbReference>
<feature type="domain" description="MYND-type" evidence="5">
    <location>
        <begin position="586"/>
        <end position="623"/>
    </location>
</feature>
<evidence type="ECO:0000256" key="2">
    <source>
        <dbReference type="ARBA" id="ARBA00022771"/>
    </source>
</evidence>
<feature type="compositionally biased region" description="Polar residues" evidence="4">
    <location>
        <begin position="526"/>
        <end position="537"/>
    </location>
</feature>
<dbReference type="PROSITE" id="PS01360">
    <property type="entry name" value="ZF_MYND_1"/>
    <property type="match status" value="1"/>
</dbReference>
<accession>A0A167BV26</accession>
<sequence length="749" mass="84409">LLPSSARLSRLLPTANLSLYPPGCMPQSPFQCWLGACPWGFTLATTGKKSTSSPDKPHCRVEGRKISAELALKELHAYSFSEVVAQFEDKTSYRELEGEVSPNESRDDGNSCKNIPLGDLDVDRLRREFLDRLSETVSSTKGGRHAVASHMFYWPNNAKVFVAINSGLAEGDALSEFLGNLCTALKDIAAAPDNQTVKHTNALWNTLLRHQVSRLNAVIVDLRQIMKSFQHLLPQHSGPESTSDDVHSDTDGVVRNFEDSLKLLAKRLLGDSSSDLERHNSLVSLSHALYQNFSAEHFLALGHAGDKLHEAIGFLGRLKTSFRVLVTAARQISGFDDLSLIPVAGLKTRKKPLGQEWSLAETFHALDLQLSDTAIGKLMRPSRSKVRWTQNRLLNDFSRLKSPTWEVHAEIQLIVFILSHPEEVANGKRFDYIGCSRYSCALCFRFLHSFQALKTRGCHGKLYSHSWTVPLGDNLGKGEQYMLSGAVMKVVFWMRKELITRTMSSAQSRLEAKESTIGGSSIAIPGTSQENRQQSYAASEHLRRQRAQNSHMQSKKESLSDSIEHEDPPRIQTRHETLAEDYVKLCAGCCEVETTRRCSYCGGALFCGKTCERGMPLSHLLKCNMRQVTSAEYLYQDVLVDELPTDPQVQQDYWFDQCQNKNEESHLFGVFAGLVHYHPDYVTREELHQWRSDPGGNPYLVAKVVEKFEELPIDSRGGYFPWFLRHRIRFELQFCHHSIPRTPCPMAQV</sequence>
<keyword evidence="1" id="KW-0479">Metal-binding</keyword>
<dbReference type="AlphaFoldDB" id="A0A167BV26"/>
<feature type="region of interest" description="Disordered" evidence="4">
    <location>
        <begin position="519"/>
        <end position="570"/>
    </location>
</feature>
<evidence type="ECO:0000313" key="6">
    <source>
        <dbReference type="EMBL" id="KZL81781.1"/>
    </source>
</evidence>
<feature type="compositionally biased region" description="Basic and acidic residues" evidence="4">
    <location>
        <begin position="554"/>
        <end position="570"/>
    </location>
</feature>
<dbReference type="GO" id="GO:0008270">
    <property type="term" value="F:zinc ion binding"/>
    <property type="evidence" value="ECO:0007669"/>
    <property type="project" value="UniProtKB-KW"/>
</dbReference>
<dbReference type="Proteomes" id="UP000076584">
    <property type="component" value="Unassembled WGS sequence"/>
</dbReference>
<keyword evidence="7" id="KW-1185">Reference proteome</keyword>
<gene>
    <name evidence="6" type="ORF">CI238_12917</name>
</gene>
<dbReference type="InterPro" id="IPR002893">
    <property type="entry name" value="Znf_MYND"/>
</dbReference>
<proteinExistence type="predicted"/>
<dbReference type="InterPro" id="IPR027796">
    <property type="entry name" value="OTT_1508_deam-like"/>
</dbReference>
<comment type="caution">
    <text evidence="6">The sequence shown here is derived from an EMBL/GenBank/DDBJ whole genome shotgun (WGS) entry which is preliminary data.</text>
</comment>
<evidence type="ECO:0000256" key="3">
    <source>
        <dbReference type="ARBA" id="ARBA00022833"/>
    </source>
</evidence>
<protein>
    <submittedName>
        <fullName evidence="6">Zf-mynd domain-containing protein</fullName>
    </submittedName>
</protein>
<name>A0A167BV26_COLIC</name>
<evidence type="ECO:0000256" key="4">
    <source>
        <dbReference type="SAM" id="MobiDB-lite"/>
    </source>
</evidence>
<keyword evidence="2" id="KW-0863">Zinc-finger</keyword>
<evidence type="ECO:0000256" key="1">
    <source>
        <dbReference type="ARBA" id="ARBA00022723"/>
    </source>
</evidence>
<dbReference type="EMBL" id="LFIW01001569">
    <property type="protein sequence ID" value="KZL81781.1"/>
    <property type="molecule type" value="Genomic_DNA"/>
</dbReference>
<evidence type="ECO:0000259" key="5">
    <source>
        <dbReference type="PROSITE" id="PS01360"/>
    </source>
</evidence>